<feature type="region of interest" description="Disordered" evidence="2">
    <location>
        <begin position="287"/>
        <end position="410"/>
    </location>
</feature>
<accession>A0ABD2W7V5</accession>
<feature type="compositionally biased region" description="Acidic residues" evidence="2">
    <location>
        <begin position="398"/>
        <end position="410"/>
    </location>
</feature>
<proteinExistence type="predicted"/>
<evidence type="ECO:0000256" key="1">
    <source>
        <dbReference type="SAM" id="Coils"/>
    </source>
</evidence>
<feature type="coiled-coil region" evidence="1">
    <location>
        <begin position="72"/>
        <end position="132"/>
    </location>
</feature>
<keyword evidence="1" id="KW-0175">Coiled coil</keyword>
<evidence type="ECO:0000259" key="3">
    <source>
        <dbReference type="PROSITE" id="PS51457"/>
    </source>
</evidence>
<name>A0ABD2W7V5_9HYME</name>
<dbReference type="AlphaFoldDB" id="A0ABD2W7V5"/>
<dbReference type="InterPro" id="IPR018379">
    <property type="entry name" value="BEN_domain"/>
</dbReference>
<dbReference type="Proteomes" id="UP001627154">
    <property type="component" value="Unassembled WGS sequence"/>
</dbReference>
<dbReference type="PROSITE" id="PS51457">
    <property type="entry name" value="BEN"/>
    <property type="match status" value="1"/>
</dbReference>
<evidence type="ECO:0000313" key="5">
    <source>
        <dbReference type="Proteomes" id="UP001627154"/>
    </source>
</evidence>
<organism evidence="4 5">
    <name type="scientific">Trichogramma kaykai</name>
    <dbReference type="NCBI Taxonomy" id="54128"/>
    <lineage>
        <taxon>Eukaryota</taxon>
        <taxon>Metazoa</taxon>
        <taxon>Ecdysozoa</taxon>
        <taxon>Arthropoda</taxon>
        <taxon>Hexapoda</taxon>
        <taxon>Insecta</taxon>
        <taxon>Pterygota</taxon>
        <taxon>Neoptera</taxon>
        <taxon>Endopterygota</taxon>
        <taxon>Hymenoptera</taxon>
        <taxon>Apocrita</taxon>
        <taxon>Proctotrupomorpha</taxon>
        <taxon>Chalcidoidea</taxon>
        <taxon>Trichogrammatidae</taxon>
        <taxon>Trichogramma</taxon>
    </lineage>
</organism>
<dbReference type="EMBL" id="JBJJXI010000123">
    <property type="protein sequence ID" value="KAL3389125.1"/>
    <property type="molecule type" value="Genomic_DNA"/>
</dbReference>
<feature type="compositionally biased region" description="Basic residues" evidence="2">
    <location>
        <begin position="290"/>
        <end position="311"/>
    </location>
</feature>
<evidence type="ECO:0000313" key="4">
    <source>
        <dbReference type="EMBL" id="KAL3389125.1"/>
    </source>
</evidence>
<sequence>MLFQDQLNVSLINVPMEIELQNEHMGTIKTKTTLTEDSVKPKIGQKEENKKTKNPNKNDSKVKENQKKILFNESSKKVLNNLESDKKNLKRKSTDQRDKGLIKKLKDAESVIKDLKTTIKEKDDEIKVLRLRNGGLQDQILDRMEEYAARQINPYCSKIKGDLPIGRINFETNKIYCGNNFWLDTAVYFEAVTVAASGLEKKRFNRYTVTIARKLFGTEIKQYSVTGRACNSVPDSVPRPPLDPAKLMAIHNIFKFYCEDVLKKDSVEIRLLLHKVNGYISTMITEARRDRGKKPKGPKKNPKVKKGKKNLKSLAASDYESDENLISKKKSEKEESDEDKEENDDKLNEESDIEEEKQGGNDSEEEIPDENDSEEEMSKTNDSDEDDADSTQKKSDEESVQSESSEDEDN</sequence>
<feature type="domain" description="BEN" evidence="3">
    <location>
        <begin position="178"/>
        <end position="291"/>
    </location>
</feature>
<gene>
    <name evidence="4" type="ORF">TKK_015397</name>
</gene>
<protein>
    <recommendedName>
        <fullName evidence="3">BEN domain-containing protein</fullName>
    </recommendedName>
</protein>
<dbReference type="Pfam" id="PF10523">
    <property type="entry name" value="BEN"/>
    <property type="match status" value="1"/>
</dbReference>
<keyword evidence="5" id="KW-1185">Reference proteome</keyword>
<comment type="caution">
    <text evidence="4">The sequence shown here is derived from an EMBL/GenBank/DDBJ whole genome shotgun (WGS) entry which is preliminary data.</text>
</comment>
<feature type="region of interest" description="Disordered" evidence="2">
    <location>
        <begin position="29"/>
        <end position="67"/>
    </location>
</feature>
<evidence type="ECO:0000256" key="2">
    <source>
        <dbReference type="SAM" id="MobiDB-lite"/>
    </source>
</evidence>
<feature type="compositionally biased region" description="Basic and acidic residues" evidence="2">
    <location>
        <begin position="37"/>
        <end position="67"/>
    </location>
</feature>
<feature type="compositionally biased region" description="Acidic residues" evidence="2">
    <location>
        <begin position="362"/>
        <end position="375"/>
    </location>
</feature>
<reference evidence="4 5" key="1">
    <citation type="journal article" date="2024" name="bioRxiv">
        <title>A reference genome for Trichogramma kaykai: A tiny desert-dwelling parasitoid wasp with competing sex-ratio distorters.</title>
        <authorList>
            <person name="Culotta J."/>
            <person name="Lindsey A.R."/>
        </authorList>
    </citation>
    <scope>NUCLEOTIDE SEQUENCE [LARGE SCALE GENOMIC DNA]</scope>
    <source>
        <strain evidence="4 5">KSX58</strain>
    </source>
</reference>